<sequence length="194" mass="21660">MKKSIVFLLLLFTVNLFAQNNLKSGVQPFQKPNEGKCLVYIVKSGAGALVNFRAYLDNKFLGVLTSDSYVLTECEPGDHLFWAVSENRDYVEANLLPNKVYVLNAEGQMGAFVAGVSLNQLDPKEKSHKNLFARKIQNSSATVYDPANPDADNKAENISKGLAKYEDLKKEKSSKIIQLKSDLCFEDAEKFQKN</sequence>
<evidence type="ECO:0000313" key="3">
    <source>
        <dbReference type="Proteomes" id="UP000175968"/>
    </source>
</evidence>
<dbReference type="RefSeq" id="WP_035639859.1">
    <property type="nucleotide sequence ID" value="NZ_CP017479.1"/>
</dbReference>
<accession>A0AAC9N4Y0</accession>
<feature type="chain" id="PRO_5042160962" description="DUF2846 domain-containing protein" evidence="1">
    <location>
        <begin position="19"/>
        <end position="194"/>
    </location>
</feature>
<protein>
    <recommendedName>
        <fullName evidence="4">DUF2846 domain-containing protein</fullName>
    </recommendedName>
</protein>
<keyword evidence="3" id="KW-1185">Reference proteome</keyword>
<keyword evidence="1" id="KW-0732">Signal</keyword>
<organism evidence="2 3">
    <name type="scientific">Flavobacterium gilvum</name>
    <dbReference type="NCBI Taxonomy" id="1492737"/>
    <lineage>
        <taxon>Bacteria</taxon>
        <taxon>Pseudomonadati</taxon>
        <taxon>Bacteroidota</taxon>
        <taxon>Flavobacteriia</taxon>
        <taxon>Flavobacteriales</taxon>
        <taxon>Flavobacteriaceae</taxon>
        <taxon>Flavobacterium</taxon>
    </lineage>
</organism>
<dbReference type="EMBL" id="CP017479">
    <property type="protein sequence ID" value="AOW08532.1"/>
    <property type="molecule type" value="Genomic_DNA"/>
</dbReference>
<name>A0AAC9N4Y0_9FLAO</name>
<proteinExistence type="predicted"/>
<reference evidence="2 3" key="1">
    <citation type="submission" date="2016-10" db="EMBL/GenBank/DDBJ databases">
        <title>Flavobacterium gilvum sp. nov., isolated from stream water.</title>
        <authorList>
            <person name="Shin S.-K."/>
            <person name="Cho Y.-J."/>
            <person name="Yi H."/>
        </authorList>
    </citation>
    <scope>NUCLEOTIDE SEQUENCE [LARGE SCALE GENOMIC DNA]</scope>
    <source>
        <strain evidence="2 3">EM1308</strain>
    </source>
</reference>
<gene>
    <name evidence="2" type="ORF">EM308_02905</name>
</gene>
<feature type="signal peptide" evidence="1">
    <location>
        <begin position="1"/>
        <end position="18"/>
    </location>
</feature>
<evidence type="ECO:0000313" key="2">
    <source>
        <dbReference type="EMBL" id="AOW08532.1"/>
    </source>
</evidence>
<evidence type="ECO:0000256" key="1">
    <source>
        <dbReference type="SAM" id="SignalP"/>
    </source>
</evidence>
<dbReference type="Proteomes" id="UP000175968">
    <property type="component" value="Chromosome"/>
</dbReference>
<dbReference type="KEGG" id="fgl:EM308_02905"/>
<dbReference type="AlphaFoldDB" id="A0AAC9N4Y0"/>
<evidence type="ECO:0008006" key="4">
    <source>
        <dbReference type="Google" id="ProtNLM"/>
    </source>
</evidence>